<comment type="caution">
    <text evidence="1">The sequence shown here is derived from an EMBL/GenBank/DDBJ whole genome shotgun (WGS) entry which is preliminary data.</text>
</comment>
<dbReference type="Proteomes" id="UP000176037">
    <property type="component" value="Unassembled WGS sequence"/>
</dbReference>
<sequence>MNANAERANLINKVHMAVTPYHGANSDHDTEQKFWMLFGLQHSVEDDVIFKRAFTFSLFDVEKVDFRGSEFLVKGGSGTIFDELDLPKSSIYISSLALTNIVTGDEGAKIWQEAIPTPTEAVEIYFHDKMFVFCSLELCSGASYFQEVVDWTLQLKAPFKVCLVDKYQRYF</sequence>
<dbReference type="STRING" id="1856405.BFC17_21930"/>
<proteinExistence type="predicted"/>
<accession>A0A1E8FE55</accession>
<gene>
    <name evidence="1" type="ORF">BFC17_21930</name>
</gene>
<evidence type="ECO:0000313" key="1">
    <source>
        <dbReference type="EMBL" id="OFI34200.1"/>
    </source>
</evidence>
<name>A0A1E8FE55_9ALTE</name>
<protein>
    <submittedName>
        <fullName evidence="1">Uncharacterized protein</fullName>
    </submittedName>
</protein>
<dbReference type="AlphaFoldDB" id="A0A1E8FE55"/>
<organism evidence="1 2">
    <name type="scientific">Alteromonas lipolytica</name>
    <dbReference type="NCBI Taxonomy" id="1856405"/>
    <lineage>
        <taxon>Bacteria</taxon>
        <taxon>Pseudomonadati</taxon>
        <taxon>Pseudomonadota</taxon>
        <taxon>Gammaproteobacteria</taxon>
        <taxon>Alteromonadales</taxon>
        <taxon>Alteromonadaceae</taxon>
        <taxon>Alteromonas/Salinimonas group</taxon>
        <taxon>Alteromonas</taxon>
    </lineage>
</organism>
<dbReference type="RefSeq" id="WP_070177128.1">
    <property type="nucleotide sequence ID" value="NZ_BMJR01000011.1"/>
</dbReference>
<dbReference type="EMBL" id="MJIC01000014">
    <property type="protein sequence ID" value="OFI34200.1"/>
    <property type="molecule type" value="Genomic_DNA"/>
</dbReference>
<reference evidence="1 2" key="1">
    <citation type="submission" date="2016-09" db="EMBL/GenBank/DDBJ databases">
        <title>Alteromonas lipolytica, a new species isolated from sea water.</title>
        <authorList>
            <person name="Wu Y.-H."/>
            <person name="Cheng H."/>
            <person name="Xu X.-W."/>
        </authorList>
    </citation>
    <scope>NUCLEOTIDE SEQUENCE [LARGE SCALE GENOMIC DNA]</scope>
    <source>
        <strain evidence="1 2">JW12</strain>
    </source>
</reference>
<keyword evidence="2" id="KW-1185">Reference proteome</keyword>
<evidence type="ECO:0000313" key="2">
    <source>
        <dbReference type="Proteomes" id="UP000176037"/>
    </source>
</evidence>